<dbReference type="RefSeq" id="WP_074645987.1">
    <property type="nucleotide sequence ID" value="NZ_FNBL01000008.1"/>
</dbReference>
<dbReference type="Pfam" id="PF00753">
    <property type="entry name" value="Lactamase_B"/>
    <property type="match status" value="1"/>
</dbReference>
<dbReference type="OrthoDB" id="9788263at2"/>
<dbReference type="AlphaFoldDB" id="A0A1G7PUD3"/>
<dbReference type="Proteomes" id="UP000182284">
    <property type="component" value="Unassembled WGS sequence"/>
</dbReference>
<evidence type="ECO:0000313" key="2">
    <source>
        <dbReference type="EMBL" id="SDF89823.1"/>
    </source>
</evidence>
<reference evidence="2 3" key="1">
    <citation type="submission" date="2016-10" db="EMBL/GenBank/DDBJ databases">
        <authorList>
            <person name="de Groot N.N."/>
        </authorList>
    </citation>
    <scope>NUCLEOTIDE SEQUENCE [LARGE SCALE GENOMIC DNA]</scope>
    <source>
        <strain evidence="2 3">DSM 27375</strain>
    </source>
</reference>
<dbReference type="CDD" id="cd16278">
    <property type="entry name" value="metallo-hydrolase-like_MBL-fold"/>
    <property type="match status" value="1"/>
</dbReference>
<evidence type="ECO:0000259" key="1">
    <source>
        <dbReference type="SMART" id="SM00849"/>
    </source>
</evidence>
<dbReference type="InterPro" id="IPR041516">
    <property type="entry name" value="LACTB2_WH"/>
</dbReference>
<dbReference type="Pfam" id="PF17778">
    <property type="entry name" value="WHD_BLACT"/>
    <property type="match status" value="1"/>
</dbReference>
<proteinExistence type="predicted"/>
<dbReference type="PANTHER" id="PTHR23131">
    <property type="entry name" value="ENDORIBONUCLEASE LACTB2"/>
    <property type="match status" value="1"/>
</dbReference>
<evidence type="ECO:0000313" key="3">
    <source>
        <dbReference type="Proteomes" id="UP000182284"/>
    </source>
</evidence>
<dbReference type="SUPFAM" id="SSF56281">
    <property type="entry name" value="Metallo-hydrolase/oxidoreductase"/>
    <property type="match status" value="1"/>
</dbReference>
<dbReference type="InterPro" id="IPR001279">
    <property type="entry name" value="Metallo-B-lactamas"/>
</dbReference>
<feature type="domain" description="Metallo-beta-lactamase" evidence="1">
    <location>
        <begin position="30"/>
        <end position="211"/>
    </location>
</feature>
<dbReference type="InterPro" id="IPR036388">
    <property type="entry name" value="WH-like_DNA-bd_sf"/>
</dbReference>
<accession>A0A1G7PUD3</accession>
<organism evidence="2 3">
    <name type="scientific">Celeribacter baekdonensis</name>
    <dbReference type="NCBI Taxonomy" id="875171"/>
    <lineage>
        <taxon>Bacteria</taxon>
        <taxon>Pseudomonadati</taxon>
        <taxon>Pseudomonadota</taxon>
        <taxon>Alphaproteobacteria</taxon>
        <taxon>Rhodobacterales</taxon>
        <taxon>Roseobacteraceae</taxon>
        <taxon>Celeribacter</taxon>
    </lineage>
</organism>
<dbReference type="InterPro" id="IPR036866">
    <property type="entry name" value="RibonucZ/Hydroxyglut_hydro"/>
</dbReference>
<dbReference type="InterPro" id="IPR050662">
    <property type="entry name" value="Sec-metab_biosynth-thioest"/>
</dbReference>
<sequence length="298" mass="31804">MDPRPDTLTQLDDAVIRILAPNPSPMTYWGTNTYVLGTGKARVLIDPGPDDASHRAAILNALPQGTRLTHILVTHAHVDHSAGARALAQETGAPIFAFGDAQTGRAPHMDALAQDGLLAGGEGLDHGFVPDETVPHDTMLDTPAGAIKALHTPGHMGNHLCFGFHDTVFSGDLIMGWSSSLISPPDGDAAAFRDSCALVVNHAPARLYPGHGAPVQTPRERIRFLLNHRAAREAQILRALGEKPMDLLTLTRAVYTDLPASHLPMAARNTLAHLIDLSQKNRVSATPKLAESATFSVR</sequence>
<dbReference type="PANTHER" id="PTHR23131:SF0">
    <property type="entry name" value="ENDORIBONUCLEASE LACTB2"/>
    <property type="match status" value="1"/>
</dbReference>
<dbReference type="EMBL" id="FNBL01000008">
    <property type="protein sequence ID" value="SDF89823.1"/>
    <property type="molecule type" value="Genomic_DNA"/>
</dbReference>
<dbReference type="Gene3D" id="1.10.10.10">
    <property type="entry name" value="Winged helix-like DNA-binding domain superfamily/Winged helix DNA-binding domain"/>
    <property type="match status" value="1"/>
</dbReference>
<protein>
    <submittedName>
        <fullName evidence="2">Glyoxylase, beta-lactamase superfamily II</fullName>
    </submittedName>
</protein>
<dbReference type="SMART" id="SM00849">
    <property type="entry name" value="Lactamase_B"/>
    <property type="match status" value="1"/>
</dbReference>
<dbReference type="Gene3D" id="3.60.15.10">
    <property type="entry name" value="Ribonuclease Z/Hydroxyacylglutathione hydrolase-like"/>
    <property type="match status" value="1"/>
</dbReference>
<name>A0A1G7PUD3_9RHOB</name>
<gene>
    <name evidence="2" type="ORF">SAMN04488117_108158</name>
</gene>